<sequence>MDRTPAAQPVRPGGTAASGAETRERLLVAATRAFAEHGVTNASLLDITRQAGQRNRGAVHYHFGSREGLLAAVLEQHAAFLSEREHRLLEVAQGRPDDDLAAALEALVRPATELSETGWSGRCYLVIVADLIADEQHDKDPDVQAALERSGGVPVYELISARMPQMPDDVRAERLALLTSFILRSIGDRARAEERGSTQRLALDTESFVRNLVSMCAGMLRAPLP</sequence>
<reference evidence="4" key="1">
    <citation type="submission" date="2020-05" db="EMBL/GenBank/DDBJ databases">
        <authorList>
            <person name="Chiriac C."/>
            <person name="Salcher M."/>
            <person name="Ghai R."/>
            <person name="Kavagutti S V."/>
        </authorList>
    </citation>
    <scope>NUCLEOTIDE SEQUENCE</scope>
</reference>
<dbReference type="EMBL" id="CAEZYQ010000041">
    <property type="protein sequence ID" value="CAB4768165.1"/>
    <property type="molecule type" value="Genomic_DNA"/>
</dbReference>
<dbReference type="InterPro" id="IPR041586">
    <property type="entry name" value="PsrA_TetR_C"/>
</dbReference>
<dbReference type="PROSITE" id="PS50977">
    <property type="entry name" value="HTH_TETR_2"/>
    <property type="match status" value="1"/>
</dbReference>
<keyword evidence="1" id="KW-0238">DNA-binding</keyword>
<evidence type="ECO:0000313" key="4">
    <source>
        <dbReference type="EMBL" id="CAB4768165.1"/>
    </source>
</evidence>
<accession>A0A6J6VB92</accession>
<feature type="domain" description="HTH tetR-type" evidence="3">
    <location>
        <begin position="20"/>
        <end position="81"/>
    </location>
</feature>
<evidence type="ECO:0000259" key="3">
    <source>
        <dbReference type="PROSITE" id="PS50977"/>
    </source>
</evidence>
<dbReference type="GO" id="GO:0000976">
    <property type="term" value="F:transcription cis-regulatory region binding"/>
    <property type="evidence" value="ECO:0007669"/>
    <property type="project" value="TreeGrafter"/>
</dbReference>
<evidence type="ECO:0000256" key="1">
    <source>
        <dbReference type="ARBA" id="ARBA00023125"/>
    </source>
</evidence>
<dbReference type="SUPFAM" id="SSF46689">
    <property type="entry name" value="Homeodomain-like"/>
    <property type="match status" value="1"/>
</dbReference>
<name>A0A6J6VB92_9ZZZZ</name>
<dbReference type="InterPro" id="IPR050109">
    <property type="entry name" value="HTH-type_TetR-like_transc_reg"/>
</dbReference>
<organism evidence="4">
    <name type="scientific">freshwater metagenome</name>
    <dbReference type="NCBI Taxonomy" id="449393"/>
    <lineage>
        <taxon>unclassified sequences</taxon>
        <taxon>metagenomes</taxon>
        <taxon>ecological metagenomes</taxon>
    </lineage>
</organism>
<dbReference type="Pfam" id="PF17939">
    <property type="entry name" value="TetR_C_30"/>
    <property type="match status" value="1"/>
</dbReference>
<gene>
    <name evidence="4" type="ORF">UFOPK2761_03225</name>
</gene>
<dbReference type="AlphaFoldDB" id="A0A6J6VB92"/>
<dbReference type="Gene3D" id="1.10.357.10">
    <property type="entry name" value="Tetracycline Repressor, domain 2"/>
    <property type="match status" value="1"/>
</dbReference>
<dbReference type="InterPro" id="IPR001647">
    <property type="entry name" value="HTH_TetR"/>
</dbReference>
<dbReference type="GO" id="GO:0003700">
    <property type="term" value="F:DNA-binding transcription factor activity"/>
    <property type="evidence" value="ECO:0007669"/>
    <property type="project" value="TreeGrafter"/>
</dbReference>
<protein>
    <submittedName>
        <fullName evidence="4">Unannotated protein</fullName>
    </submittedName>
</protein>
<dbReference type="Pfam" id="PF00440">
    <property type="entry name" value="TetR_N"/>
    <property type="match status" value="1"/>
</dbReference>
<dbReference type="InterPro" id="IPR009057">
    <property type="entry name" value="Homeodomain-like_sf"/>
</dbReference>
<dbReference type="PANTHER" id="PTHR30055:SF235">
    <property type="entry name" value="TRANSCRIPTIONAL REGULATORY PROTEIN"/>
    <property type="match status" value="1"/>
</dbReference>
<evidence type="ECO:0000256" key="2">
    <source>
        <dbReference type="SAM" id="MobiDB-lite"/>
    </source>
</evidence>
<feature type="region of interest" description="Disordered" evidence="2">
    <location>
        <begin position="1"/>
        <end position="22"/>
    </location>
</feature>
<dbReference type="PANTHER" id="PTHR30055">
    <property type="entry name" value="HTH-TYPE TRANSCRIPTIONAL REGULATOR RUTR"/>
    <property type="match status" value="1"/>
</dbReference>
<proteinExistence type="predicted"/>